<evidence type="ECO:0000313" key="2">
    <source>
        <dbReference type="Proteomes" id="UP001278766"/>
    </source>
</evidence>
<proteinExistence type="predicted"/>
<dbReference type="Proteomes" id="UP001278766">
    <property type="component" value="Unassembled WGS sequence"/>
</dbReference>
<keyword evidence="2" id="KW-1185">Reference proteome</keyword>
<accession>A0AAE0HLX0</accession>
<dbReference type="InterPro" id="IPR050849">
    <property type="entry name" value="HAD-like_hydrolase_phosphatase"/>
</dbReference>
<sequence>MPPNNNNLLLLLDFDTTITQSDTLASLVTLSIAALPATTPAQKTALTNLWSEIVRDYLAAHAAHRAAYRPPAEERTTLAEELDFLESVAGVERASVARVGKAGFFRGLDEGVLEGVGRRAVALGRGEGGDENGDGDGDGDGEVEVGVRVRKGFGELLERYGDGGKGWDAAVVSVNWSGAFIKGAVEAGSGGRGIKRVVSNEIGFPDGMVEGPPELGKKPLTTAGDKLRAMESLKTGLAEERVVYFGDSATDLACLVGADLGVIMADDGETKLLKLLARIGFEVPHVQEAREGNKMV</sequence>
<dbReference type="RefSeq" id="XP_062662370.1">
    <property type="nucleotide sequence ID" value="XM_062807273.1"/>
</dbReference>
<organism evidence="1 2">
    <name type="scientific">Chaetomium fimeti</name>
    <dbReference type="NCBI Taxonomy" id="1854472"/>
    <lineage>
        <taxon>Eukaryota</taxon>
        <taxon>Fungi</taxon>
        <taxon>Dikarya</taxon>
        <taxon>Ascomycota</taxon>
        <taxon>Pezizomycotina</taxon>
        <taxon>Sordariomycetes</taxon>
        <taxon>Sordariomycetidae</taxon>
        <taxon>Sordariales</taxon>
        <taxon>Chaetomiaceae</taxon>
        <taxon>Chaetomium</taxon>
    </lineage>
</organism>
<reference evidence="1" key="1">
    <citation type="journal article" date="2023" name="Mol. Phylogenet. Evol.">
        <title>Genome-scale phylogeny and comparative genomics of the fungal order Sordariales.</title>
        <authorList>
            <person name="Hensen N."/>
            <person name="Bonometti L."/>
            <person name="Westerberg I."/>
            <person name="Brannstrom I.O."/>
            <person name="Guillou S."/>
            <person name="Cros-Aarteil S."/>
            <person name="Calhoun S."/>
            <person name="Haridas S."/>
            <person name="Kuo A."/>
            <person name="Mondo S."/>
            <person name="Pangilinan J."/>
            <person name="Riley R."/>
            <person name="LaButti K."/>
            <person name="Andreopoulos B."/>
            <person name="Lipzen A."/>
            <person name="Chen C."/>
            <person name="Yan M."/>
            <person name="Daum C."/>
            <person name="Ng V."/>
            <person name="Clum A."/>
            <person name="Steindorff A."/>
            <person name="Ohm R.A."/>
            <person name="Martin F."/>
            <person name="Silar P."/>
            <person name="Natvig D.O."/>
            <person name="Lalanne C."/>
            <person name="Gautier V."/>
            <person name="Ament-Velasquez S.L."/>
            <person name="Kruys A."/>
            <person name="Hutchinson M.I."/>
            <person name="Powell A.J."/>
            <person name="Barry K."/>
            <person name="Miller A.N."/>
            <person name="Grigoriev I.V."/>
            <person name="Debuchy R."/>
            <person name="Gladieux P."/>
            <person name="Hiltunen Thoren M."/>
            <person name="Johannesson H."/>
        </authorList>
    </citation>
    <scope>NUCLEOTIDE SEQUENCE</scope>
    <source>
        <strain evidence="1">CBS 168.71</strain>
    </source>
</reference>
<dbReference type="Gene3D" id="3.40.50.1000">
    <property type="entry name" value="HAD superfamily/HAD-like"/>
    <property type="match status" value="1"/>
</dbReference>
<protein>
    <submittedName>
        <fullName evidence="1">Uncharacterized protein</fullName>
    </submittedName>
</protein>
<dbReference type="SUPFAM" id="SSF56784">
    <property type="entry name" value="HAD-like"/>
    <property type="match status" value="1"/>
</dbReference>
<reference evidence="1" key="2">
    <citation type="submission" date="2023-06" db="EMBL/GenBank/DDBJ databases">
        <authorList>
            <consortium name="Lawrence Berkeley National Laboratory"/>
            <person name="Haridas S."/>
            <person name="Hensen N."/>
            <person name="Bonometti L."/>
            <person name="Westerberg I."/>
            <person name="Brannstrom I.O."/>
            <person name="Guillou S."/>
            <person name="Cros-Aarteil S."/>
            <person name="Calhoun S."/>
            <person name="Kuo A."/>
            <person name="Mondo S."/>
            <person name="Pangilinan J."/>
            <person name="Riley R."/>
            <person name="Labutti K."/>
            <person name="Andreopoulos B."/>
            <person name="Lipzen A."/>
            <person name="Chen C."/>
            <person name="Yanf M."/>
            <person name="Daum C."/>
            <person name="Ng V."/>
            <person name="Clum A."/>
            <person name="Steindorff A."/>
            <person name="Ohm R."/>
            <person name="Martin F."/>
            <person name="Silar P."/>
            <person name="Natvig D."/>
            <person name="Lalanne C."/>
            <person name="Gautier V."/>
            <person name="Ament-Velasquez S.L."/>
            <person name="Kruys A."/>
            <person name="Hutchinson M.I."/>
            <person name="Powell A.J."/>
            <person name="Barry K."/>
            <person name="Miller A.N."/>
            <person name="Grigoriev I.V."/>
            <person name="Debuchy R."/>
            <person name="Gladieux P."/>
            <person name="Thoren M.H."/>
            <person name="Johannesson H."/>
        </authorList>
    </citation>
    <scope>NUCLEOTIDE SEQUENCE</scope>
    <source>
        <strain evidence="1">CBS 168.71</strain>
    </source>
</reference>
<dbReference type="InterPro" id="IPR023214">
    <property type="entry name" value="HAD_sf"/>
</dbReference>
<comment type="caution">
    <text evidence="1">The sequence shown here is derived from an EMBL/GenBank/DDBJ whole genome shotgun (WGS) entry which is preliminary data.</text>
</comment>
<name>A0AAE0HLX0_9PEZI</name>
<dbReference type="AlphaFoldDB" id="A0AAE0HLX0"/>
<dbReference type="EMBL" id="JAUEPN010000002">
    <property type="protein sequence ID" value="KAK3298856.1"/>
    <property type="molecule type" value="Genomic_DNA"/>
</dbReference>
<dbReference type="PANTHER" id="PTHR28181">
    <property type="entry name" value="UPF0655 PROTEIN YCR015C"/>
    <property type="match status" value="1"/>
</dbReference>
<dbReference type="PANTHER" id="PTHR28181:SF1">
    <property type="entry name" value="COLD TOLERANCE PROTEIN 1"/>
    <property type="match status" value="1"/>
</dbReference>
<gene>
    <name evidence="1" type="ORF">B0H64DRAFT_454487</name>
</gene>
<evidence type="ECO:0000313" key="1">
    <source>
        <dbReference type="EMBL" id="KAK3298856.1"/>
    </source>
</evidence>
<dbReference type="InterPro" id="IPR036412">
    <property type="entry name" value="HAD-like_sf"/>
</dbReference>
<dbReference type="GeneID" id="87844221"/>